<feature type="domain" description="Secretion system C-terminal sorting" evidence="2">
    <location>
        <begin position="117"/>
        <end position="181"/>
    </location>
</feature>
<comment type="caution">
    <text evidence="3">The sequence shown here is derived from an EMBL/GenBank/DDBJ whole genome shotgun (WGS) entry which is preliminary data.</text>
</comment>
<evidence type="ECO:0000313" key="4">
    <source>
        <dbReference type="Proteomes" id="UP000321580"/>
    </source>
</evidence>
<dbReference type="OrthoDB" id="1352409at2"/>
<protein>
    <submittedName>
        <fullName evidence="3">T9SS type A sorting domain-containing protein</fullName>
    </submittedName>
</protein>
<dbReference type="InterPro" id="IPR026444">
    <property type="entry name" value="Secre_tail"/>
</dbReference>
<organism evidence="3 4">
    <name type="scientific">Phaeodactylibacter luteus</name>
    <dbReference type="NCBI Taxonomy" id="1564516"/>
    <lineage>
        <taxon>Bacteria</taxon>
        <taxon>Pseudomonadati</taxon>
        <taxon>Bacteroidota</taxon>
        <taxon>Saprospiria</taxon>
        <taxon>Saprospirales</taxon>
        <taxon>Haliscomenobacteraceae</taxon>
        <taxon>Phaeodactylibacter</taxon>
    </lineage>
</organism>
<proteinExistence type="predicted"/>
<evidence type="ECO:0000259" key="2">
    <source>
        <dbReference type="Pfam" id="PF18962"/>
    </source>
</evidence>
<keyword evidence="1" id="KW-0732">Signal</keyword>
<evidence type="ECO:0000313" key="3">
    <source>
        <dbReference type="EMBL" id="TXB58618.1"/>
    </source>
</evidence>
<dbReference type="Pfam" id="PF18962">
    <property type="entry name" value="Por_Secre_tail"/>
    <property type="match status" value="1"/>
</dbReference>
<dbReference type="Proteomes" id="UP000321580">
    <property type="component" value="Unassembled WGS sequence"/>
</dbReference>
<reference evidence="3 4" key="1">
    <citation type="submission" date="2019-08" db="EMBL/GenBank/DDBJ databases">
        <title>Genome of Phaeodactylibacter luteus.</title>
        <authorList>
            <person name="Bowman J.P."/>
        </authorList>
    </citation>
    <scope>NUCLEOTIDE SEQUENCE [LARGE SCALE GENOMIC DNA]</scope>
    <source>
        <strain evidence="3 4">KCTC 42180</strain>
    </source>
</reference>
<dbReference type="NCBIfam" id="TIGR04183">
    <property type="entry name" value="Por_Secre_tail"/>
    <property type="match status" value="1"/>
</dbReference>
<dbReference type="EMBL" id="VOOR01000107">
    <property type="protein sequence ID" value="TXB58618.1"/>
    <property type="molecule type" value="Genomic_DNA"/>
</dbReference>
<dbReference type="AlphaFoldDB" id="A0A5C6RH53"/>
<keyword evidence="4" id="KW-1185">Reference proteome</keyword>
<gene>
    <name evidence="3" type="ORF">FRY97_21535</name>
</gene>
<feature type="signal peptide" evidence="1">
    <location>
        <begin position="1"/>
        <end position="37"/>
    </location>
</feature>
<name>A0A5C6RH53_9BACT</name>
<evidence type="ECO:0000256" key="1">
    <source>
        <dbReference type="SAM" id="SignalP"/>
    </source>
</evidence>
<sequence>MKCQMAIRQCHAIMITRIITIKMMSIFQKLISASAFAALLIGGNPSADAQDMPQVVVGASGDYYTSPMFGDLHWTVGEVAVSQFQNEIALSEGFHQMYHELIVDIYEAPSSEWLVRVFPNPTTEYVQADWASNGTVQAKLMTTAGKEVLLEQQMMKDQQIDLSGLPAGTYFLQLRNSNGQQGTFRILKVRK</sequence>
<accession>A0A5C6RH53</accession>
<feature type="chain" id="PRO_5022977264" evidence="1">
    <location>
        <begin position="38"/>
        <end position="191"/>
    </location>
</feature>